<gene>
    <name evidence="1" type="ORF">ACHAWO_010144</name>
</gene>
<comment type="caution">
    <text evidence="1">The sequence shown here is derived from an EMBL/GenBank/DDBJ whole genome shotgun (WGS) entry which is preliminary data.</text>
</comment>
<sequence>MEACPYTKSVDVRASGLESRGVMPGPVGYRFSGTSDACQVMAVFWNCICELMAEPEENLSSIMLSLPGIVGSEGVDGGHVRFAAVVELVGEVFVPLPKAMVPLVLERVHLLDMPAYGHLPPMSWLHPMLKMAGHEAESQQLSEEQLLLANYQRRARTRQSIFCECPPSQSRRQEPRVLWTWIWGNGGTEKASGIPLYSRNTLRMVQMGKEKLQAELDREIAAQQ</sequence>
<organism evidence="1 2">
    <name type="scientific">Cyclotella atomus</name>
    <dbReference type="NCBI Taxonomy" id="382360"/>
    <lineage>
        <taxon>Eukaryota</taxon>
        <taxon>Sar</taxon>
        <taxon>Stramenopiles</taxon>
        <taxon>Ochrophyta</taxon>
        <taxon>Bacillariophyta</taxon>
        <taxon>Coscinodiscophyceae</taxon>
        <taxon>Thalassiosirophycidae</taxon>
        <taxon>Stephanodiscales</taxon>
        <taxon>Stephanodiscaceae</taxon>
        <taxon>Cyclotella</taxon>
    </lineage>
</organism>
<dbReference type="Proteomes" id="UP001530400">
    <property type="component" value="Unassembled WGS sequence"/>
</dbReference>
<name>A0ABD3Q643_9STRA</name>
<proteinExistence type="predicted"/>
<dbReference type="AlphaFoldDB" id="A0ABD3Q643"/>
<dbReference type="EMBL" id="JALLPJ020000309">
    <property type="protein sequence ID" value="KAL3795852.1"/>
    <property type="molecule type" value="Genomic_DNA"/>
</dbReference>
<keyword evidence="2" id="KW-1185">Reference proteome</keyword>
<accession>A0ABD3Q643</accession>
<protein>
    <submittedName>
        <fullName evidence="1">Uncharacterized protein</fullName>
    </submittedName>
</protein>
<reference evidence="1 2" key="1">
    <citation type="submission" date="2024-10" db="EMBL/GenBank/DDBJ databases">
        <title>Updated reference genomes for cyclostephanoid diatoms.</title>
        <authorList>
            <person name="Roberts W.R."/>
            <person name="Alverson A.J."/>
        </authorList>
    </citation>
    <scope>NUCLEOTIDE SEQUENCE [LARGE SCALE GENOMIC DNA]</scope>
    <source>
        <strain evidence="1 2">AJA010-31</strain>
    </source>
</reference>
<evidence type="ECO:0000313" key="2">
    <source>
        <dbReference type="Proteomes" id="UP001530400"/>
    </source>
</evidence>
<evidence type="ECO:0000313" key="1">
    <source>
        <dbReference type="EMBL" id="KAL3795852.1"/>
    </source>
</evidence>